<dbReference type="AlphaFoldDB" id="A0A974RZC3"/>
<proteinExistence type="predicted"/>
<accession>A0A974RZC3</accession>
<keyword evidence="2" id="KW-1185">Reference proteome</keyword>
<evidence type="ECO:0000313" key="2">
    <source>
        <dbReference type="Proteomes" id="UP000595278"/>
    </source>
</evidence>
<organism evidence="1 2">
    <name type="scientific">Entomomonas asaccharolytica</name>
    <dbReference type="NCBI Taxonomy" id="2785331"/>
    <lineage>
        <taxon>Bacteria</taxon>
        <taxon>Pseudomonadati</taxon>
        <taxon>Pseudomonadota</taxon>
        <taxon>Gammaproteobacteria</taxon>
        <taxon>Pseudomonadales</taxon>
        <taxon>Pseudomonadaceae</taxon>
        <taxon>Entomomonas</taxon>
    </lineage>
</organism>
<sequence>MEDDSYENFLYLIEKGYLQEYIIKKCWKKGNLSLKETKREIAALKKNKSSITDIGMVLKKLRINDV</sequence>
<reference evidence="1 2" key="1">
    <citation type="submission" date="2021-01" db="EMBL/GenBank/DDBJ databases">
        <title>Entomomonas sp. F2A isolated from a house cricket (Acheta domesticus).</title>
        <authorList>
            <person name="Spergser J."/>
            <person name="Busse H.-J."/>
        </authorList>
    </citation>
    <scope>NUCLEOTIDE SEQUENCE [LARGE SCALE GENOMIC DNA]</scope>
    <source>
        <strain evidence="1 2">F2A</strain>
    </source>
</reference>
<dbReference type="KEGG" id="eaz:JHT90_06705"/>
<dbReference type="Proteomes" id="UP000595278">
    <property type="component" value="Chromosome"/>
</dbReference>
<dbReference type="RefSeq" id="WP_201095424.1">
    <property type="nucleotide sequence ID" value="NZ_CP067393.1"/>
</dbReference>
<evidence type="ECO:0000313" key="1">
    <source>
        <dbReference type="EMBL" id="QQP86929.1"/>
    </source>
</evidence>
<dbReference type="EMBL" id="CP067393">
    <property type="protein sequence ID" value="QQP86929.1"/>
    <property type="molecule type" value="Genomic_DNA"/>
</dbReference>
<name>A0A974RZC3_9GAMM</name>
<protein>
    <submittedName>
        <fullName evidence="1">Uncharacterized protein</fullName>
    </submittedName>
</protein>
<gene>
    <name evidence="1" type="ORF">JHT90_06705</name>
</gene>